<organism evidence="3 4">
    <name type="scientific">Aspergillus mulundensis</name>
    <dbReference type="NCBI Taxonomy" id="1810919"/>
    <lineage>
        <taxon>Eukaryota</taxon>
        <taxon>Fungi</taxon>
        <taxon>Dikarya</taxon>
        <taxon>Ascomycota</taxon>
        <taxon>Pezizomycotina</taxon>
        <taxon>Eurotiomycetes</taxon>
        <taxon>Eurotiomycetidae</taxon>
        <taxon>Eurotiales</taxon>
        <taxon>Aspergillaceae</taxon>
        <taxon>Aspergillus</taxon>
        <taxon>Aspergillus subgen. Nidulantes</taxon>
    </lineage>
</organism>
<dbReference type="GeneID" id="38114146"/>
<dbReference type="PANTHER" id="PTHR40640">
    <property type="entry name" value="ANCHORED GLYCOPROTEIN, PUTATIVE (AFU_ORTHOLOGUE AFUA_8G04860)-RELATED"/>
    <property type="match status" value="1"/>
</dbReference>
<dbReference type="OrthoDB" id="4510008at2759"/>
<feature type="signal peptide" evidence="2">
    <location>
        <begin position="1"/>
        <end position="18"/>
    </location>
</feature>
<sequence length="213" mass="20980">MHSSTLFLGLTMLTGAIAADQVVTMYIPDNADGPALAGAVIGTQSDTTTYSITCADSVTESCIVPSGASIIQAPGTVTIIAAEAEYTGTAACTYGDDDETATCSVGIDGEVLLTSTDPIISYEVTITATETGSATTSKPLFGSGSASATPTTLASSTTQTRSVDAQSTTTTNTTTGADAQETDEPGNGAMGVAGKPLGAAAMAIALGVAVAML</sequence>
<dbReference type="Proteomes" id="UP000256690">
    <property type="component" value="Unassembled WGS sequence"/>
</dbReference>
<keyword evidence="2" id="KW-0732">Signal</keyword>
<accession>A0A3D8SLQ7</accession>
<gene>
    <name evidence="3" type="ORF">DSM5745_03776</name>
</gene>
<dbReference type="EMBL" id="PVWQ01000003">
    <property type="protein sequence ID" value="RDW87134.1"/>
    <property type="molecule type" value="Genomic_DNA"/>
</dbReference>
<reference evidence="3 4" key="1">
    <citation type="journal article" date="2018" name="IMA Fungus">
        <title>IMA Genome-F 9: Draft genome sequence of Annulohypoxylon stygium, Aspergillus mulundensis, Berkeleyomyces basicola (syn. Thielaviopsis basicola), Ceratocystis smalleyi, two Cercospora beticola strains, Coleophoma cylindrospora, Fusarium fracticaudum, Phialophora cf. hyalina, and Morchella septimelata.</title>
        <authorList>
            <person name="Wingfield B.D."/>
            <person name="Bills G.F."/>
            <person name="Dong Y."/>
            <person name="Huang W."/>
            <person name="Nel W.J."/>
            <person name="Swalarsk-Parry B.S."/>
            <person name="Vaghefi N."/>
            <person name="Wilken P.M."/>
            <person name="An Z."/>
            <person name="de Beer Z.W."/>
            <person name="De Vos L."/>
            <person name="Chen L."/>
            <person name="Duong T.A."/>
            <person name="Gao Y."/>
            <person name="Hammerbacher A."/>
            <person name="Kikkert J.R."/>
            <person name="Li Y."/>
            <person name="Li H."/>
            <person name="Li K."/>
            <person name="Li Q."/>
            <person name="Liu X."/>
            <person name="Ma X."/>
            <person name="Naidoo K."/>
            <person name="Pethybridge S.J."/>
            <person name="Sun J."/>
            <person name="Steenkamp E.T."/>
            <person name="van der Nest M.A."/>
            <person name="van Wyk S."/>
            <person name="Wingfield M.J."/>
            <person name="Xiong C."/>
            <person name="Yue Q."/>
            <person name="Zhang X."/>
        </authorList>
    </citation>
    <scope>NUCLEOTIDE SEQUENCE [LARGE SCALE GENOMIC DNA]</scope>
    <source>
        <strain evidence="3 4">DSM 5745</strain>
    </source>
</reference>
<feature type="region of interest" description="Disordered" evidence="1">
    <location>
        <begin position="133"/>
        <end position="189"/>
    </location>
</feature>
<feature type="chain" id="PRO_5017569019" description="GPI anchored protein" evidence="2">
    <location>
        <begin position="19"/>
        <end position="213"/>
    </location>
</feature>
<evidence type="ECO:0000313" key="3">
    <source>
        <dbReference type="EMBL" id="RDW87134.1"/>
    </source>
</evidence>
<evidence type="ECO:0000256" key="1">
    <source>
        <dbReference type="SAM" id="MobiDB-lite"/>
    </source>
</evidence>
<name>A0A3D8SLQ7_9EURO</name>
<protein>
    <recommendedName>
        <fullName evidence="5">GPI anchored protein</fullName>
    </recommendedName>
</protein>
<dbReference type="AlphaFoldDB" id="A0A3D8SLQ7"/>
<proteinExistence type="predicted"/>
<evidence type="ECO:0000256" key="2">
    <source>
        <dbReference type="SAM" id="SignalP"/>
    </source>
</evidence>
<evidence type="ECO:0008006" key="5">
    <source>
        <dbReference type="Google" id="ProtNLM"/>
    </source>
</evidence>
<comment type="caution">
    <text evidence="3">The sequence shown here is derived from an EMBL/GenBank/DDBJ whole genome shotgun (WGS) entry which is preliminary data.</text>
</comment>
<feature type="compositionally biased region" description="Low complexity" evidence="1">
    <location>
        <begin position="133"/>
        <end position="175"/>
    </location>
</feature>
<dbReference type="RefSeq" id="XP_026606658.1">
    <property type="nucleotide sequence ID" value="XM_026745792.1"/>
</dbReference>
<keyword evidence="4" id="KW-1185">Reference proteome</keyword>
<dbReference type="PANTHER" id="PTHR40640:SF2">
    <property type="entry name" value="GPI ANCHORED PROTEIN-RELATED"/>
    <property type="match status" value="1"/>
</dbReference>
<evidence type="ECO:0000313" key="4">
    <source>
        <dbReference type="Proteomes" id="UP000256690"/>
    </source>
</evidence>